<evidence type="ECO:0000313" key="2">
    <source>
        <dbReference type="Proteomes" id="UP001140096"/>
    </source>
</evidence>
<reference evidence="1" key="1">
    <citation type="submission" date="2022-07" db="EMBL/GenBank/DDBJ databases">
        <title>Phylogenomic reconstructions and comparative analyses of Kickxellomycotina fungi.</title>
        <authorList>
            <person name="Reynolds N.K."/>
            <person name="Stajich J.E."/>
            <person name="Barry K."/>
            <person name="Grigoriev I.V."/>
            <person name="Crous P."/>
            <person name="Smith M.E."/>
        </authorList>
    </citation>
    <scope>NUCLEOTIDE SEQUENCE</scope>
    <source>
        <strain evidence="1">CBS 102833</strain>
    </source>
</reference>
<protein>
    <submittedName>
        <fullName evidence="1">Uncharacterized protein</fullName>
    </submittedName>
</protein>
<dbReference type="Proteomes" id="UP001140096">
    <property type="component" value="Unassembled WGS sequence"/>
</dbReference>
<proteinExistence type="predicted"/>
<keyword evidence="2" id="KW-1185">Reference proteome</keyword>
<sequence>MVFKLTSVLALVAALAVTGNAQRQIQGITFAWNPDTPNGSHNLPKNALAMAPISDLNSKAFTCRTNGLNFPNIKSYSSTGGEMFIVAWDMNALNSTDGPKLNGPCNHWMASTAAGTDNLKWFRIGEVGYSAEEGWCTDKIRREGQLVVSMPNDLLPGEYIFRNEVIDLTYAGKTYTDDPTMGAQFYADCLKYTYSGGKNPKEVTTGLVSLPGAYLATDKGLLLNLTADGKPPGGKYTVPGPALHKQPNPGSA</sequence>
<organism evidence="1 2">
    <name type="scientific">Coemansia furcata</name>
    <dbReference type="NCBI Taxonomy" id="417177"/>
    <lineage>
        <taxon>Eukaryota</taxon>
        <taxon>Fungi</taxon>
        <taxon>Fungi incertae sedis</taxon>
        <taxon>Zoopagomycota</taxon>
        <taxon>Kickxellomycotina</taxon>
        <taxon>Kickxellomycetes</taxon>
        <taxon>Kickxellales</taxon>
        <taxon>Kickxellaceae</taxon>
        <taxon>Coemansia</taxon>
    </lineage>
</organism>
<gene>
    <name evidence="1" type="ORF">H4S07_002903</name>
</gene>
<name>A0ACC1LJC3_9FUNG</name>
<comment type="caution">
    <text evidence="1">The sequence shown here is derived from an EMBL/GenBank/DDBJ whole genome shotgun (WGS) entry which is preliminary data.</text>
</comment>
<accession>A0ACC1LJC3</accession>
<evidence type="ECO:0000313" key="1">
    <source>
        <dbReference type="EMBL" id="KAJ2810045.1"/>
    </source>
</evidence>
<dbReference type="EMBL" id="JANBUP010000820">
    <property type="protein sequence ID" value="KAJ2810045.1"/>
    <property type="molecule type" value="Genomic_DNA"/>
</dbReference>